<reference evidence="2 3" key="1">
    <citation type="journal article" date="2024" name="G3 (Bethesda)">
        <title>Genome assembly of Hibiscus sabdariffa L. provides insights into metabolisms of medicinal natural products.</title>
        <authorList>
            <person name="Kim T."/>
        </authorList>
    </citation>
    <scope>NUCLEOTIDE SEQUENCE [LARGE SCALE GENOMIC DNA]</scope>
    <source>
        <strain evidence="2">TK-2024</strain>
        <tissue evidence="2">Old leaves</tissue>
    </source>
</reference>
<evidence type="ECO:0000313" key="2">
    <source>
        <dbReference type="EMBL" id="KAK8987031.1"/>
    </source>
</evidence>
<protein>
    <submittedName>
        <fullName evidence="2">Uncharacterized protein</fullName>
    </submittedName>
</protein>
<feature type="region of interest" description="Disordered" evidence="1">
    <location>
        <begin position="46"/>
        <end position="83"/>
    </location>
</feature>
<gene>
    <name evidence="2" type="ORF">V6N11_055348</name>
</gene>
<evidence type="ECO:0000256" key="1">
    <source>
        <dbReference type="SAM" id="MobiDB-lite"/>
    </source>
</evidence>
<comment type="caution">
    <text evidence="2">The sequence shown here is derived from an EMBL/GenBank/DDBJ whole genome shotgun (WGS) entry which is preliminary data.</text>
</comment>
<keyword evidence="3" id="KW-1185">Reference proteome</keyword>
<dbReference type="EMBL" id="JBBPBN010000061">
    <property type="protein sequence ID" value="KAK8987031.1"/>
    <property type="molecule type" value="Genomic_DNA"/>
</dbReference>
<name>A0ABR2PFK2_9ROSI</name>
<organism evidence="2 3">
    <name type="scientific">Hibiscus sabdariffa</name>
    <name type="common">roselle</name>
    <dbReference type="NCBI Taxonomy" id="183260"/>
    <lineage>
        <taxon>Eukaryota</taxon>
        <taxon>Viridiplantae</taxon>
        <taxon>Streptophyta</taxon>
        <taxon>Embryophyta</taxon>
        <taxon>Tracheophyta</taxon>
        <taxon>Spermatophyta</taxon>
        <taxon>Magnoliopsida</taxon>
        <taxon>eudicotyledons</taxon>
        <taxon>Gunneridae</taxon>
        <taxon>Pentapetalae</taxon>
        <taxon>rosids</taxon>
        <taxon>malvids</taxon>
        <taxon>Malvales</taxon>
        <taxon>Malvaceae</taxon>
        <taxon>Malvoideae</taxon>
        <taxon>Hibiscus</taxon>
    </lineage>
</organism>
<proteinExistence type="predicted"/>
<dbReference type="Proteomes" id="UP001396334">
    <property type="component" value="Unassembled WGS sequence"/>
</dbReference>
<feature type="compositionally biased region" description="Polar residues" evidence="1">
    <location>
        <begin position="74"/>
        <end position="83"/>
    </location>
</feature>
<sequence length="83" mass="8959">MPPPVTADDGRSVPDFTVHFISVPLSLNPTFILLENALKSTAKRLKVRKPKGFNQDSQVSGHFSVKQPPDLDSACQSESPGAI</sequence>
<accession>A0ABR2PFK2</accession>
<evidence type="ECO:0000313" key="3">
    <source>
        <dbReference type="Proteomes" id="UP001396334"/>
    </source>
</evidence>